<evidence type="ECO:0000313" key="5">
    <source>
        <dbReference type="EMBL" id="OPA81305.1"/>
    </source>
</evidence>
<evidence type="ECO:0000256" key="3">
    <source>
        <dbReference type="SAM" id="MobiDB-lite"/>
    </source>
</evidence>
<accession>A0A1T2XND4</accession>
<feature type="compositionally biased region" description="Basic and acidic residues" evidence="3">
    <location>
        <begin position="26"/>
        <end position="36"/>
    </location>
</feature>
<dbReference type="InterPro" id="IPR006059">
    <property type="entry name" value="SBP"/>
</dbReference>
<dbReference type="AlphaFoldDB" id="A0A1T2XND4"/>
<dbReference type="PANTHER" id="PTHR43649">
    <property type="entry name" value="ARABINOSE-BINDING PROTEIN-RELATED"/>
    <property type="match status" value="1"/>
</dbReference>
<dbReference type="Proteomes" id="UP000190188">
    <property type="component" value="Unassembled WGS sequence"/>
</dbReference>
<evidence type="ECO:0000256" key="1">
    <source>
        <dbReference type="ARBA" id="ARBA00008520"/>
    </source>
</evidence>
<dbReference type="RefSeq" id="WP_078497036.1">
    <property type="nucleotide sequence ID" value="NZ_MSZX01000001.1"/>
</dbReference>
<dbReference type="Pfam" id="PF01547">
    <property type="entry name" value="SBP_bac_1"/>
    <property type="match status" value="1"/>
</dbReference>
<evidence type="ECO:0000313" key="6">
    <source>
        <dbReference type="Proteomes" id="UP000190188"/>
    </source>
</evidence>
<comment type="caution">
    <text evidence="5">The sequence shown here is derived from an EMBL/GenBank/DDBJ whole genome shotgun (WGS) entry which is preliminary data.</text>
</comment>
<dbReference type="PROSITE" id="PS51257">
    <property type="entry name" value="PROKAR_LIPOPROTEIN"/>
    <property type="match status" value="1"/>
</dbReference>
<reference evidence="5 6" key="1">
    <citation type="submission" date="2017-01" db="EMBL/GenBank/DDBJ databases">
        <title>Genome analysis of Paenibacillus selenitrireducens ES3-24.</title>
        <authorList>
            <person name="Xu D."/>
            <person name="Yao R."/>
            <person name="Zheng S."/>
        </authorList>
    </citation>
    <scope>NUCLEOTIDE SEQUENCE [LARGE SCALE GENOMIC DNA]</scope>
    <source>
        <strain evidence="5 6">ES3-24</strain>
    </source>
</reference>
<protein>
    <submittedName>
        <fullName evidence="5">Sugar ABC transporter substrate-binding protein</fullName>
    </submittedName>
</protein>
<organism evidence="5 6">
    <name type="scientific">Paenibacillus selenitireducens</name>
    <dbReference type="NCBI Taxonomy" id="1324314"/>
    <lineage>
        <taxon>Bacteria</taxon>
        <taxon>Bacillati</taxon>
        <taxon>Bacillota</taxon>
        <taxon>Bacilli</taxon>
        <taxon>Bacillales</taxon>
        <taxon>Paenibacillaceae</taxon>
        <taxon>Paenibacillus</taxon>
    </lineage>
</organism>
<dbReference type="OrthoDB" id="9798191at2"/>
<keyword evidence="6" id="KW-1185">Reference proteome</keyword>
<keyword evidence="4" id="KW-0732">Signal</keyword>
<feature type="region of interest" description="Disordered" evidence="3">
    <location>
        <begin position="25"/>
        <end position="55"/>
    </location>
</feature>
<dbReference type="PANTHER" id="PTHR43649:SF29">
    <property type="entry name" value="OSMOPROTECTIVE COMPOUNDS-BINDING PROTEIN GGTB"/>
    <property type="match status" value="1"/>
</dbReference>
<comment type="similarity">
    <text evidence="1">Belongs to the bacterial solute-binding protein 1 family.</text>
</comment>
<dbReference type="Gene3D" id="3.40.190.10">
    <property type="entry name" value="Periplasmic binding protein-like II"/>
    <property type="match status" value="2"/>
</dbReference>
<sequence>MKKSFMMLLTLVFVASIALAGCGSKAETKTTDEKTPTTDATQTPTEPEKKSEPFSITLRHIQVGEPQKNRLAILQDVVKKTEADVPGLKIELDGVEDNTNRNTKLPAEMAAGNVPQIFDLFGGTKDAQKYAQAGKLLDLTPIIEELGIKDQFMDLSAFSVDGKVYGLPIGSSAEGMYYNTEIFTKYNLTAPKTWDEFENILATLKSNGVTPLAGFAKDGWAAAMLPNSLWARYAGPEFIAGLKDNTSDWTSPEITAAMTKLDEWNKKEYFVKGQLGIDYAGRIGQISTGKAALMFDGSWSSSSFADPKQAGDVVGKIGFFFLPPAPGGKGDQTAVNGNSSANGYGFRADLNENELKAAKAFIKNMYTLENQEKGLLTDNTLPSMKLPKESTDKVTDQIVRQVTEGMSAAGALFPVFDAFVTSEVNTAIEQNVQKLFSGKITPAEFGQNVAKAAGK</sequence>
<dbReference type="SUPFAM" id="SSF53850">
    <property type="entry name" value="Periplasmic binding protein-like II"/>
    <property type="match status" value="1"/>
</dbReference>
<evidence type="ECO:0000256" key="4">
    <source>
        <dbReference type="SAM" id="SignalP"/>
    </source>
</evidence>
<keyword evidence="2" id="KW-0813">Transport</keyword>
<proteinExistence type="inferred from homology"/>
<gene>
    <name evidence="5" type="ORF">BVG16_03025</name>
</gene>
<dbReference type="InterPro" id="IPR050490">
    <property type="entry name" value="Bact_solute-bd_prot1"/>
</dbReference>
<name>A0A1T2XND4_9BACL</name>
<feature type="chain" id="PRO_5039625395" evidence="4">
    <location>
        <begin position="21"/>
        <end position="455"/>
    </location>
</feature>
<dbReference type="STRING" id="1324314.BVG16_03025"/>
<feature type="signal peptide" evidence="4">
    <location>
        <begin position="1"/>
        <end position="20"/>
    </location>
</feature>
<dbReference type="EMBL" id="MSZX01000001">
    <property type="protein sequence ID" value="OPA81305.1"/>
    <property type="molecule type" value="Genomic_DNA"/>
</dbReference>
<evidence type="ECO:0000256" key="2">
    <source>
        <dbReference type="ARBA" id="ARBA00022448"/>
    </source>
</evidence>